<accession>A0A1G6LRC1</accession>
<reference evidence="3" key="1">
    <citation type="submission" date="2016-10" db="EMBL/GenBank/DDBJ databases">
        <authorList>
            <person name="Varghese N."/>
            <person name="Submissions S."/>
        </authorList>
    </citation>
    <scope>NUCLEOTIDE SEQUENCE [LARGE SCALE GENOMIC DNA]</scope>
    <source>
        <strain evidence="3">CGMCC 4.3504</strain>
    </source>
</reference>
<evidence type="ECO:0000256" key="1">
    <source>
        <dbReference type="SAM" id="MobiDB-lite"/>
    </source>
</evidence>
<evidence type="ECO:0000313" key="3">
    <source>
        <dbReference type="Proteomes" id="UP000182100"/>
    </source>
</evidence>
<keyword evidence="3" id="KW-1185">Reference proteome</keyword>
<dbReference type="AlphaFoldDB" id="A0A1G6LRC1"/>
<feature type="region of interest" description="Disordered" evidence="1">
    <location>
        <begin position="1"/>
        <end position="29"/>
    </location>
</feature>
<organism evidence="2 3">
    <name type="scientific">Streptomyces prasinopilosus</name>
    <dbReference type="NCBI Taxonomy" id="67344"/>
    <lineage>
        <taxon>Bacteria</taxon>
        <taxon>Bacillati</taxon>
        <taxon>Actinomycetota</taxon>
        <taxon>Actinomycetes</taxon>
        <taxon>Kitasatosporales</taxon>
        <taxon>Streptomycetaceae</taxon>
        <taxon>Streptomyces</taxon>
    </lineage>
</organism>
<name>A0A1G6LRC1_9ACTN</name>
<proteinExistence type="predicted"/>
<dbReference type="EMBL" id="FMZK01000002">
    <property type="protein sequence ID" value="SDC45790.1"/>
    <property type="molecule type" value="Genomic_DNA"/>
</dbReference>
<evidence type="ECO:0000313" key="2">
    <source>
        <dbReference type="EMBL" id="SDC45790.1"/>
    </source>
</evidence>
<gene>
    <name evidence="2" type="ORF">SAMN05216505_102233</name>
</gene>
<protein>
    <submittedName>
        <fullName evidence="2">Uncharacterized protein</fullName>
    </submittedName>
</protein>
<sequence length="61" mass="6196">MPPDGSGGHRGARRVLGEADPVHPPVSYGTAADAMEPVTAARVVPPAPELPVTGESAPRSR</sequence>
<dbReference type="Proteomes" id="UP000182100">
    <property type="component" value="Unassembled WGS sequence"/>
</dbReference>
<dbReference type="STRING" id="67344.SAMN05216505_102233"/>